<gene>
    <name evidence="2" type="ORF">KM295_01625</name>
</gene>
<keyword evidence="3" id="KW-1185">Reference proteome</keyword>
<dbReference type="Gene3D" id="3.40.50.80">
    <property type="entry name" value="Nucleotide-binding domain of ferredoxin-NADP reductase (FNR) module"/>
    <property type="match status" value="1"/>
</dbReference>
<accession>A0A9R1CQT9</accession>
<dbReference type="SUPFAM" id="SSF52343">
    <property type="entry name" value="Ferredoxin reductase-like, C-terminal NADP-linked domain"/>
    <property type="match status" value="1"/>
</dbReference>
<dbReference type="InterPro" id="IPR039261">
    <property type="entry name" value="FNR_nucleotide-bd"/>
</dbReference>
<dbReference type="EMBL" id="JAHLKM010000001">
    <property type="protein sequence ID" value="MCQ4332205.1"/>
    <property type="molecule type" value="Genomic_DNA"/>
</dbReference>
<reference evidence="2" key="1">
    <citation type="journal article" date="2023" name="Front. Microbiol.">
        <title>Genomic-based phylogenetic and metabolic analyses of the genus Natronomonas, and description of Natronomonas aquatica sp. nov.</title>
        <authorList>
            <person name="Garcia-Roldan A."/>
            <person name="Duran-Viseras A."/>
            <person name="de la Haba R.R."/>
            <person name="Corral P."/>
            <person name="Sanchez-Porro C."/>
            <person name="Ventosa A."/>
        </authorList>
    </citation>
    <scope>NUCLEOTIDE SEQUENCE</scope>
    <source>
        <strain evidence="2">F2-12</strain>
    </source>
</reference>
<organism evidence="2 3">
    <name type="scientific">Natronomonas aquatica</name>
    <dbReference type="NCBI Taxonomy" id="2841590"/>
    <lineage>
        <taxon>Archaea</taxon>
        <taxon>Methanobacteriati</taxon>
        <taxon>Methanobacteriota</taxon>
        <taxon>Stenosarchaea group</taxon>
        <taxon>Halobacteria</taxon>
        <taxon>Halobacteriales</taxon>
        <taxon>Natronomonadaceae</taxon>
        <taxon>Natronomonas</taxon>
    </lineage>
</organism>
<dbReference type="CDD" id="cd00322">
    <property type="entry name" value="FNR_like"/>
    <property type="match status" value="1"/>
</dbReference>
<dbReference type="Proteomes" id="UP001139494">
    <property type="component" value="Unassembled WGS sequence"/>
</dbReference>
<dbReference type="InterPro" id="IPR017927">
    <property type="entry name" value="FAD-bd_FR_type"/>
</dbReference>
<name>A0A9R1CQT9_9EURY</name>
<evidence type="ECO:0000313" key="3">
    <source>
        <dbReference type="Proteomes" id="UP001139494"/>
    </source>
</evidence>
<comment type="caution">
    <text evidence="2">The sequence shown here is derived from an EMBL/GenBank/DDBJ whole genome shotgun (WGS) entry which is preliminary data.</text>
</comment>
<dbReference type="GO" id="GO:0016491">
    <property type="term" value="F:oxidoreductase activity"/>
    <property type="evidence" value="ECO:0007669"/>
    <property type="project" value="InterPro"/>
</dbReference>
<protein>
    <submittedName>
        <fullName evidence="2">FAD-dependent oxidoreductase</fullName>
    </submittedName>
</protein>
<evidence type="ECO:0000313" key="2">
    <source>
        <dbReference type="EMBL" id="MCQ4332205.1"/>
    </source>
</evidence>
<dbReference type="Gene3D" id="2.40.30.10">
    <property type="entry name" value="Translation factors"/>
    <property type="match status" value="1"/>
</dbReference>
<proteinExistence type="predicted"/>
<feature type="domain" description="FAD-binding FR-type" evidence="1">
    <location>
        <begin position="1"/>
        <end position="102"/>
    </location>
</feature>
<dbReference type="Pfam" id="PF00970">
    <property type="entry name" value="FAD_binding_6"/>
    <property type="match status" value="1"/>
</dbReference>
<dbReference type="SUPFAM" id="SSF63380">
    <property type="entry name" value="Riboflavin synthase domain-like"/>
    <property type="match status" value="1"/>
</dbReference>
<dbReference type="InterPro" id="IPR008333">
    <property type="entry name" value="Cbr1-like_FAD-bd_dom"/>
</dbReference>
<dbReference type="AlphaFoldDB" id="A0A9R1CQT9"/>
<dbReference type="PANTHER" id="PTHR47354">
    <property type="entry name" value="NADH OXIDOREDUCTASE HCR"/>
    <property type="match status" value="1"/>
</dbReference>
<dbReference type="InterPro" id="IPR050415">
    <property type="entry name" value="MRET"/>
</dbReference>
<dbReference type="PANTHER" id="PTHR47354:SF5">
    <property type="entry name" value="PROTEIN RFBI"/>
    <property type="match status" value="1"/>
</dbReference>
<dbReference type="PROSITE" id="PS51384">
    <property type="entry name" value="FAD_FR"/>
    <property type="match status" value="1"/>
</dbReference>
<dbReference type="RefSeq" id="WP_256028123.1">
    <property type="nucleotide sequence ID" value="NZ_JAHLKM010000001.1"/>
</dbReference>
<dbReference type="InterPro" id="IPR017938">
    <property type="entry name" value="Riboflavin_synthase-like_b-brl"/>
</dbReference>
<evidence type="ECO:0000259" key="1">
    <source>
        <dbReference type="PROSITE" id="PS51384"/>
    </source>
</evidence>
<sequence>MDPFETTVAGVRELGTDAVAIDVTTPAAFSARPGQFVKLSTTIGGETVGRFYTISSPDTDDTFELTVSYDPEEGGDFSEYLLSLETGDPITVTGPFGDNYYEDESRVVVLAGGPGIGPAVAIAERALADGGNAAIVYRDDEPVHEDRLAALSVAGAEVLVLTESTALTDAVGDVLTGTADEQVFVYGFAGFLEDAEDALEDAGAPMDGSKAENFG</sequence>